<proteinExistence type="predicted"/>
<evidence type="ECO:0000313" key="2">
    <source>
        <dbReference type="Proteomes" id="UP000318538"/>
    </source>
</evidence>
<organism evidence="1 2">
    <name type="scientific">Rubripirellula lacrimiformis</name>
    <dbReference type="NCBI Taxonomy" id="1930273"/>
    <lineage>
        <taxon>Bacteria</taxon>
        <taxon>Pseudomonadati</taxon>
        <taxon>Planctomycetota</taxon>
        <taxon>Planctomycetia</taxon>
        <taxon>Pirellulales</taxon>
        <taxon>Pirellulaceae</taxon>
        <taxon>Rubripirellula</taxon>
    </lineage>
</organism>
<gene>
    <name evidence="1" type="ORF">K227x_53470</name>
</gene>
<dbReference type="Proteomes" id="UP000318538">
    <property type="component" value="Chromosome"/>
</dbReference>
<protein>
    <submittedName>
        <fullName evidence="1">Uncharacterized protein</fullName>
    </submittedName>
</protein>
<dbReference type="EMBL" id="CP036525">
    <property type="protein sequence ID" value="QDT06923.1"/>
    <property type="molecule type" value="Genomic_DNA"/>
</dbReference>
<evidence type="ECO:0000313" key="1">
    <source>
        <dbReference type="EMBL" id="QDT06923.1"/>
    </source>
</evidence>
<dbReference type="KEGG" id="rlc:K227x_53470"/>
<keyword evidence="2" id="KW-1185">Reference proteome</keyword>
<sequence>MGALLMKNYWAYFLEHSLPISLSLATMMTMRSADTQPAFGSNPEFLGTHRRFNHPVWIVMPDIKPDHVPLDVGDEQVCRAPNTHPMAAAYHLPAS</sequence>
<reference evidence="1 2" key="1">
    <citation type="submission" date="2019-02" db="EMBL/GenBank/DDBJ databases">
        <title>Deep-cultivation of Planctomycetes and their phenomic and genomic characterization uncovers novel biology.</title>
        <authorList>
            <person name="Wiegand S."/>
            <person name="Jogler M."/>
            <person name="Boedeker C."/>
            <person name="Pinto D."/>
            <person name="Vollmers J."/>
            <person name="Rivas-Marin E."/>
            <person name="Kohn T."/>
            <person name="Peeters S.H."/>
            <person name="Heuer A."/>
            <person name="Rast P."/>
            <person name="Oberbeckmann S."/>
            <person name="Bunk B."/>
            <person name="Jeske O."/>
            <person name="Meyerdierks A."/>
            <person name="Storesund J.E."/>
            <person name="Kallscheuer N."/>
            <person name="Luecker S."/>
            <person name="Lage O.M."/>
            <person name="Pohl T."/>
            <person name="Merkel B.J."/>
            <person name="Hornburger P."/>
            <person name="Mueller R.-W."/>
            <person name="Bruemmer F."/>
            <person name="Labrenz M."/>
            <person name="Spormann A.M."/>
            <person name="Op den Camp H."/>
            <person name="Overmann J."/>
            <person name="Amann R."/>
            <person name="Jetten M.S.M."/>
            <person name="Mascher T."/>
            <person name="Medema M.H."/>
            <person name="Devos D.P."/>
            <person name="Kaster A.-K."/>
            <person name="Ovreas L."/>
            <person name="Rohde M."/>
            <person name="Galperin M.Y."/>
            <person name="Jogler C."/>
        </authorList>
    </citation>
    <scope>NUCLEOTIDE SEQUENCE [LARGE SCALE GENOMIC DNA]</scope>
    <source>
        <strain evidence="1 2">K22_7</strain>
    </source>
</reference>
<name>A0A517NIP5_9BACT</name>
<dbReference type="AlphaFoldDB" id="A0A517NIP5"/>
<accession>A0A517NIP5</accession>